<dbReference type="InterPro" id="IPR011650">
    <property type="entry name" value="Peptidase_M20_dimer"/>
</dbReference>
<keyword evidence="5" id="KW-0862">Zinc</keyword>
<name>A0A6J7U3M1_9ZZZZ</name>
<dbReference type="Gene3D" id="1.10.150.900">
    <property type="match status" value="1"/>
</dbReference>
<dbReference type="GO" id="GO:0016787">
    <property type="term" value="F:hydrolase activity"/>
    <property type="evidence" value="ECO:0007669"/>
    <property type="project" value="UniProtKB-KW"/>
</dbReference>
<evidence type="ECO:0000256" key="5">
    <source>
        <dbReference type="ARBA" id="ARBA00022833"/>
    </source>
</evidence>
<dbReference type="InterPro" id="IPR050072">
    <property type="entry name" value="Peptidase_M20A"/>
</dbReference>
<keyword evidence="3" id="KW-0479">Metal-binding</keyword>
<proteinExistence type="inferred from homology"/>
<keyword evidence="4" id="KW-0378">Hydrolase</keyword>
<evidence type="ECO:0000313" key="7">
    <source>
        <dbReference type="EMBL" id="CAB5060949.1"/>
    </source>
</evidence>
<comment type="similarity">
    <text evidence="2">Belongs to the peptidase M20A family.</text>
</comment>
<dbReference type="PANTHER" id="PTHR43808:SF8">
    <property type="entry name" value="PEPTIDASE M20 DIMERISATION DOMAIN-CONTAINING PROTEIN"/>
    <property type="match status" value="1"/>
</dbReference>
<protein>
    <submittedName>
        <fullName evidence="7">Unannotated protein</fullName>
    </submittedName>
</protein>
<dbReference type="SUPFAM" id="SSF53187">
    <property type="entry name" value="Zn-dependent exopeptidases"/>
    <property type="match status" value="1"/>
</dbReference>
<dbReference type="InterPro" id="IPR036264">
    <property type="entry name" value="Bact_exopeptidase_dim_dom"/>
</dbReference>
<dbReference type="EMBL" id="CAFBQS010000036">
    <property type="protein sequence ID" value="CAB5060949.1"/>
    <property type="molecule type" value="Genomic_DNA"/>
</dbReference>
<dbReference type="FunFam" id="1.10.150.900:FF:000002">
    <property type="entry name" value="M20/M25/M40 family peptidase"/>
    <property type="match status" value="1"/>
</dbReference>
<evidence type="ECO:0000259" key="6">
    <source>
        <dbReference type="Pfam" id="PF07687"/>
    </source>
</evidence>
<gene>
    <name evidence="7" type="ORF">UFOPK4366_00321</name>
</gene>
<sequence length="437" mass="47926">MRSTDYEQLENDVVSICQKLIQIPSVNFGEGNGNEKEIAIYVSDFLSKCGIESQIIDSAPNRSNVIARIKGLDSNRPALVLHGHLDTVPANADDWKHDPWSGEIIDGEIWGRGAVDMKDMDAMILAVVADWKRSGYVPPRDIVLAFFADEEAGSLFGSRWLVENRPELFENCSEAISEVGGFSATLPNGKRFYLIENSEKGFHWMRLISEGTAGHGSMINLENAITALSESVARIGTYEWPVRQTKTVDFFLGKVAQACEMEYDPLHPENIVAQLGSMAKMIGATTRNTANPTMLESGYKANVIPQTATAVIDGRFLPGYESEFMSTMHSLLNEGVRIETIATDAALEFPFEGKLVDAMCAAIISEDPEGIPVPYCMSGGTDNKALALLGITGFGFAPLKLPPDLDFMSLFHGINERVPVSSLKFGVRVLDKFLRNC</sequence>
<dbReference type="CDD" id="cd05675">
    <property type="entry name" value="M20_yscS_like"/>
    <property type="match status" value="1"/>
</dbReference>
<comment type="cofactor">
    <cofactor evidence="1">
        <name>Zn(2+)</name>
        <dbReference type="ChEBI" id="CHEBI:29105"/>
    </cofactor>
</comment>
<dbReference type="Gene3D" id="3.40.630.10">
    <property type="entry name" value="Zn peptidases"/>
    <property type="match status" value="1"/>
</dbReference>
<dbReference type="SUPFAM" id="SSF55031">
    <property type="entry name" value="Bacterial exopeptidase dimerisation domain"/>
    <property type="match status" value="1"/>
</dbReference>
<dbReference type="Gene3D" id="3.30.70.360">
    <property type="match status" value="1"/>
</dbReference>
<accession>A0A6J7U3M1</accession>
<evidence type="ECO:0000256" key="2">
    <source>
        <dbReference type="ARBA" id="ARBA00006247"/>
    </source>
</evidence>
<dbReference type="InterPro" id="IPR002933">
    <property type="entry name" value="Peptidase_M20"/>
</dbReference>
<evidence type="ECO:0000256" key="4">
    <source>
        <dbReference type="ARBA" id="ARBA00022801"/>
    </source>
</evidence>
<reference evidence="7" key="1">
    <citation type="submission" date="2020-05" db="EMBL/GenBank/DDBJ databases">
        <authorList>
            <person name="Chiriac C."/>
            <person name="Salcher M."/>
            <person name="Ghai R."/>
            <person name="Kavagutti S V."/>
        </authorList>
    </citation>
    <scope>NUCLEOTIDE SEQUENCE</scope>
</reference>
<dbReference type="Pfam" id="PF07687">
    <property type="entry name" value="M20_dimer"/>
    <property type="match status" value="1"/>
</dbReference>
<dbReference type="NCBIfam" id="NF005913">
    <property type="entry name" value="PRK07906.1"/>
    <property type="match status" value="1"/>
</dbReference>
<dbReference type="PANTHER" id="PTHR43808">
    <property type="entry name" value="ACETYLORNITHINE DEACETYLASE"/>
    <property type="match status" value="1"/>
</dbReference>
<evidence type="ECO:0000256" key="1">
    <source>
        <dbReference type="ARBA" id="ARBA00001947"/>
    </source>
</evidence>
<organism evidence="7">
    <name type="scientific">freshwater metagenome</name>
    <dbReference type="NCBI Taxonomy" id="449393"/>
    <lineage>
        <taxon>unclassified sequences</taxon>
        <taxon>metagenomes</taxon>
        <taxon>ecological metagenomes</taxon>
    </lineage>
</organism>
<dbReference type="GO" id="GO:0046872">
    <property type="term" value="F:metal ion binding"/>
    <property type="evidence" value="ECO:0007669"/>
    <property type="project" value="UniProtKB-KW"/>
</dbReference>
<evidence type="ECO:0000256" key="3">
    <source>
        <dbReference type="ARBA" id="ARBA00022723"/>
    </source>
</evidence>
<dbReference type="AlphaFoldDB" id="A0A6J7U3M1"/>
<dbReference type="Pfam" id="PF01546">
    <property type="entry name" value="Peptidase_M20"/>
    <property type="match status" value="1"/>
</dbReference>
<feature type="domain" description="Peptidase M20 dimerisation" evidence="6">
    <location>
        <begin position="198"/>
        <end position="333"/>
    </location>
</feature>